<dbReference type="InterPro" id="IPR007969">
    <property type="entry name" value="DUF732"/>
</dbReference>
<dbReference type="Pfam" id="PF05305">
    <property type="entry name" value="DUF732"/>
    <property type="match status" value="1"/>
</dbReference>
<feature type="domain" description="DUF732" evidence="1">
    <location>
        <begin position="66"/>
        <end position="133"/>
    </location>
</feature>
<name>A0A7X5TXC4_9MYCO</name>
<evidence type="ECO:0000313" key="3">
    <source>
        <dbReference type="Proteomes" id="UP000547444"/>
    </source>
</evidence>
<accession>A0A7X5TXC4</accession>
<proteinExistence type="predicted"/>
<reference evidence="2 3" key="1">
    <citation type="submission" date="2020-03" db="EMBL/GenBank/DDBJ databases">
        <title>Sequencing the genomes of 1000 actinobacteria strains.</title>
        <authorList>
            <person name="Klenk H.-P."/>
        </authorList>
    </citation>
    <scope>NUCLEOTIDE SEQUENCE [LARGE SCALE GENOMIC DNA]</scope>
    <source>
        <strain evidence="2 3">DSM 44556</strain>
    </source>
</reference>
<dbReference type="AlphaFoldDB" id="A0A7X5TXC4"/>
<evidence type="ECO:0000313" key="2">
    <source>
        <dbReference type="EMBL" id="NIH94488.1"/>
    </source>
</evidence>
<dbReference type="EMBL" id="JAANOW010000001">
    <property type="protein sequence ID" value="NIH94488.1"/>
    <property type="molecule type" value="Genomic_DNA"/>
</dbReference>
<protein>
    <recommendedName>
        <fullName evidence="1">DUF732 domain-containing protein</fullName>
    </recommendedName>
</protein>
<gene>
    <name evidence="2" type="ORF">FHU31_001444</name>
</gene>
<dbReference type="RefSeq" id="WP_167157032.1">
    <property type="nucleotide sequence ID" value="NZ_JAANOW010000001.1"/>
</dbReference>
<keyword evidence="3" id="KW-1185">Reference proteome</keyword>
<dbReference type="Proteomes" id="UP000547444">
    <property type="component" value="Unassembled WGS sequence"/>
</dbReference>
<sequence length="138" mass="14798">MVEQDADSAAHALSNCHRSVVAGFMIGVMMRTLAATFVSLSLLISPGVPAHAAPDTFDPNANYSVFLQAIAGDGIRMDSHQAIREGQSVCMLMQSPHDGSLWDAGQQVLSTHSDWTIGQALKFADRSVQDICPHRGSF</sequence>
<comment type="caution">
    <text evidence="2">The sequence shown here is derived from an EMBL/GenBank/DDBJ whole genome shotgun (WGS) entry which is preliminary data.</text>
</comment>
<organism evidence="2 3">
    <name type="scientific">Mycolicibacterium fluoranthenivorans</name>
    <dbReference type="NCBI Taxonomy" id="258505"/>
    <lineage>
        <taxon>Bacteria</taxon>
        <taxon>Bacillati</taxon>
        <taxon>Actinomycetota</taxon>
        <taxon>Actinomycetes</taxon>
        <taxon>Mycobacteriales</taxon>
        <taxon>Mycobacteriaceae</taxon>
        <taxon>Mycolicibacterium</taxon>
    </lineage>
</organism>
<evidence type="ECO:0000259" key="1">
    <source>
        <dbReference type="Pfam" id="PF05305"/>
    </source>
</evidence>